<dbReference type="GO" id="GO:0016757">
    <property type="term" value="F:glycosyltransferase activity"/>
    <property type="evidence" value="ECO:0007669"/>
    <property type="project" value="InterPro"/>
</dbReference>
<dbReference type="SUPFAM" id="SSF53756">
    <property type="entry name" value="UDP-Glycosyltransferase/glycogen phosphorylase"/>
    <property type="match status" value="1"/>
</dbReference>
<dbReference type="Proteomes" id="UP000028602">
    <property type="component" value="Unassembled WGS sequence"/>
</dbReference>
<feature type="domain" description="Glycosyltransferase subfamily 4-like N-terminal" evidence="2">
    <location>
        <begin position="16"/>
        <end position="185"/>
    </location>
</feature>
<dbReference type="eggNOG" id="COG0438">
    <property type="taxonomic scope" value="Bacteria"/>
</dbReference>
<dbReference type="InterPro" id="IPR028098">
    <property type="entry name" value="Glyco_trans_4-like_N"/>
</dbReference>
<sequence>MSQHHIIMIIDGLPGGGAEKVVLTLAQGFITQGHRVSLISLRDVCNYTLPDGLDYRVVEDTSKVPWRKLTELSRRARQLDDTFSKLTAERGPADLILSHLHKTDRIVRRSRKIAASKTWFCLHGVFSSSYLGHRTGASRWLKARKIHRVYHHRKIIGVSRYVTDDLCRQFSVVPAEQTVIFNPFDFAAIKNAAVEPVPYPPKSYLLHIGRFHAVKRHDRLLRAYALSGLTCPLVLLGEGSEESKRKLQVLAGELRITDKVIFRGFDSNPYRWIKNARMLVLSSDSEGFGNVLAEALICGTQVVSTRCAGGPAEILTGPLAAGLSDLTPESLAEKIKFIDSHPIPLSDTSLSVYQLDSVCRQYIALINQ</sequence>
<dbReference type="AlphaFoldDB" id="A0A085JN68"/>
<dbReference type="CDD" id="cd03811">
    <property type="entry name" value="GT4_GT28_WabH-like"/>
    <property type="match status" value="1"/>
</dbReference>
<dbReference type="Pfam" id="PF00534">
    <property type="entry name" value="Glycos_transf_1"/>
    <property type="match status" value="1"/>
</dbReference>
<organism evidence="3 4">
    <name type="scientific">Tatumella ptyseos ATCC 33301</name>
    <dbReference type="NCBI Taxonomy" id="1005995"/>
    <lineage>
        <taxon>Bacteria</taxon>
        <taxon>Pseudomonadati</taxon>
        <taxon>Pseudomonadota</taxon>
        <taxon>Gammaproteobacteria</taxon>
        <taxon>Enterobacterales</taxon>
        <taxon>Erwiniaceae</taxon>
        <taxon>Tatumella</taxon>
    </lineage>
</organism>
<evidence type="ECO:0000313" key="3">
    <source>
        <dbReference type="EMBL" id="KFD21914.1"/>
    </source>
</evidence>
<dbReference type="EMBL" id="JMPR01000011">
    <property type="protein sequence ID" value="KFD21914.1"/>
    <property type="molecule type" value="Genomic_DNA"/>
</dbReference>
<dbReference type="PANTHER" id="PTHR12526">
    <property type="entry name" value="GLYCOSYLTRANSFERASE"/>
    <property type="match status" value="1"/>
</dbReference>
<name>A0A085JN68_9GAMM</name>
<keyword evidence="3" id="KW-0808">Transferase</keyword>
<dbReference type="RefSeq" id="WP_029991679.1">
    <property type="nucleotide sequence ID" value="NZ_ATMJ01000077.1"/>
</dbReference>
<dbReference type="InterPro" id="IPR001296">
    <property type="entry name" value="Glyco_trans_1"/>
</dbReference>
<proteinExistence type="predicted"/>
<protein>
    <submittedName>
        <fullName evidence="3">Lipopolysaccharide core biosynthesis glycosyltransferase</fullName>
    </submittedName>
</protein>
<comment type="caution">
    <text evidence="3">The sequence shown here is derived from an EMBL/GenBank/DDBJ whole genome shotgun (WGS) entry which is preliminary data.</text>
</comment>
<dbReference type="GO" id="GO:1901135">
    <property type="term" value="P:carbohydrate derivative metabolic process"/>
    <property type="evidence" value="ECO:0007669"/>
    <property type="project" value="UniProtKB-ARBA"/>
</dbReference>
<dbReference type="Gene3D" id="3.40.50.2000">
    <property type="entry name" value="Glycogen Phosphorylase B"/>
    <property type="match status" value="2"/>
</dbReference>
<keyword evidence="4" id="KW-1185">Reference proteome</keyword>
<gene>
    <name evidence="3" type="ORF">GTPT_0626</name>
</gene>
<evidence type="ECO:0000259" key="1">
    <source>
        <dbReference type="Pfam" id="PF00534"/>
    </source>
</evidence>
<accession>A0A085JN68</accession>
<feature type="domain" description="Glycosyl transferase family 1" evidence="1">
    <location>
        <begin position="201"/>
        <end position="336"/>
    </location>
</feature>
<evidence type="ECO:0000313" key="4">
    <source>
        <dbReference type="Proteomes" id="UP000028602"/>
    </source>
</evidence>
<evidence type="ECO:0000259" key="2">
    <source>
        <dbReference type="Pfam" id="PF13439"/>
    </source>
</evidence>
<reference evidence="3 4" key="1">
    <citation type="submission" date="2014-05" db="EMBL/GenBank/DDBJ databases">
        <title>ATOL: Assembling a taxonomically balanced genome-scale reconstruction of the evolutionary history of the Enterobacteriaceae.</title>
        <authorList>
            <person name="Plunkett G.III."/>
            <person name="Neeno-Eckwall E.C."/>
            <person name="Glasner J.D."/>
            <person name="Perna N.T."/>
        </authorList>
    </citation>
    <scope>NUCLEOTIDE SEQUENCE [LARGE SCALE GENOMIC DNA]</scope>
    <source>
        <strain evidence="3 4">ATCC 33301</strain>
    </source>
</reference>
<dbReference type="PANTHER" id="PTHR12526:SF638">
    <property type="entry name" value="SPORE COAT PROTEIN SA"/>
    <property type="match status" value="1"/>
</dbReference>
<dbReference type="Pfam" id="PF13439">
    <property type="entry name" value="Glyco_transf_4"/>
    <property type="match status" value="1"/>
</dbReference>